<evidence type="ECO:0000256" key="8">
    <source>
        <dbReference type="ARBA" id="ARBA00023276"/>
    </source>
</evidence>
<accession>A0A921UXE4</accession>
<evidence type="ECO:0000313" key="10">
    <source>
        <dbReference type="EMBL" id="KAG0545261.1"/>
    </source>
</evidence>
<dbReference type="GO" id="GO:0015979">
    <property type="term" value="P:photosynthesis"/>
    <property type="evidence" value="ECO:0007669"/>
    <property type="project" value="UniProtKB-KW"/>
</dbReference>
<comment type="subcellular location">
    <subcellularLocation>
        <location evidence="1">Plastid</location>
        <location evidence="1">Chloroplast thylakoid membrane</location>
    </subcellularLocation>
</comment>
<dbReference type="EMBL" id="CM027681">
    <property type="protein sequence ID" value="KAG0545261.1"/>
    <property type="molecule type" value="Genomic_DNA"/>
</dbReference>
<evidence type="ECO:0000256" key="9">
    <source>
        <dbReference type="ARBA" id="ARBA00035649"/>
    </source>
</evidence>
<keyword evidence="8" id="KW-0604">Photosystem II</keyword>
<dbReference type="GO" id="GO:0009654">
    <property type="term" value="C:photosystem II oxygen evolving complex"/>
    <property type="evidence" value="ECO:0007669"/>
    <property type="project" value="InterPro"/>
</dbReference>
<keyword evidence="7" id="KW-0472">Membrane</keyword>
<name>A0A921UXE4_SORBI</name>
<protein>
    <submittedName>
        <fullName evidence="10">Uncharacterized protein</fullName>
    </submittedName>
</protein>
<dbReference type="GO" id="GO:0009535">
    <property type="term" value="C:chloroplast thylakoid membrane"/>
    <property type="evidence" value="ECO:0007669"/>
    <property type="project" value="UniProtKB-SubCell"/>
</dbReference>
<gene>
    <name evidence="10" type="ORF">BDA96_02G345700</name>
</gene>
<dbReference type="FunFam" id="1.20.120.290:FF:000001">
    <property type="entry name" value="Oxygen-evolving enhancer protein 3"/>
    <property type="match status" value="1"/>
</dbReference>
<dbReference type="InterPro" id="IPR023222">
    <property type="entry name" value="PsbQ-like_dom_sf"/>
</dbReference>
<keyword evidence="5" id="KW-0809">Transit peptide</keyword>
<dbReference type="PANTHER" id="PTHR33399">
    <property type="entry name" value="OXYGEN-EVOLVING ENHANCER PROTEIN 3-1, CHLOROPLASTIC"/>
    <property type="match status" value="1"/>
</dbReference>
<sequence length="218" mass="22951">MAQAMASMTGLSQGVLPSRRAANRARAAAVVVRASAEGEAAAAQAGRRAVLGLVATGVVGGALSQAVHAATVNSIKIGAPPPPSGGLPGTENSDQARDFGLPLKDRFYLQPLPPAEAAARVKTSAQDIINLKPLIDKKAWPYVQNDLRLRASYLRYDLKTVIASKPKEEKKSLKELTGKLFSTIDDLDHAAKIKSTPEAEKYFAATKDVLGDVLAKIG</sequence>
<proteinExistence type="inferred from homology"/>
<evidence type="ECO:0000256" key="5">
    <source>
        <dbReference type="ARBA" id="ARBA00022946"/>
    </source>
</evidence>
<dbReference type="InterPro" id="IPR008797">
    <property type="entry name" value="PSII_PsbQ"/>
</dbReference>
<comment type="similarity">
    <text evidence="9">Belongs to the PsbQ family.</text>
</comment>
<dbReference type="AlphaFoldDB" id="A0A921UXE4"/>
<comment type="caution">
    <text evidence="10">The sequence shown here is derived from an EMBL/GenBank/DDBJ whole genome shotgun (WGS) entry which is preliminary data.</text>
</comment>
<dbReference type="InterPro" id="IPR054099">
    <property type="entry name" value="PSII_PsbQ_pln"/>
</dbReference>
<dbReference type="GO" id="GO:0005509">
    <property type="term" value="F:calcium ion binding"/>
    <property type="evidence" value="ECO:0007669"/>
    <property type="project" value="InterPro"/>
</dbReference>
<organism evidence="10 11">
    <name type="scientific">Sorghum bicolor</name>
    <name type="common">Sorghum</name>
    <name type="synonym">Sorghum vulgare</name>
    <dbReference type="NCBI Taxonomy" id="4558"/>
    <lineage>
        <taxon>Eukaryota</taxon>
        <taxon>Viridiplantae</taxon>
        <taxon>Streptophyta</taxon>
        <taxon>Embryophyta</taxon>
        <taxon>Tracheophyta</taxon>
        <taxon>Spermatophyta</taxon>
        <taxon>Magnoliopsida</taxon>
        <taxon>Liliopsida</taxon>
        <taxon>Poales</taxon>
        <taxon>Poaceae</taxon>
        <taxon>PACMAD clade</taxon>
        <taxon>Panicoideae</taxon>
        <taxon>Andropogonodae</taxon>
        <taxon>Andropogoneae</taxon>
        <taxon>Sorghinae</taxon>
        <taxon>Sorghum</taxon>
    </lineage>
</organism>
<reference evidence="10" key="2">
    <citation type="submission" date="2020-10" db="EMBL/GenBank/DDBJ databases">
        <authorList>
            <person name="Cooper E.A."/>
            <person name="Brenton Z.W."/>
            <person name="Flinn B.S."/>
            <person name="Jenkins J."/>
            <person name="Shu S."/>
            <person name="Flowers D."/>
            <person name="Luo F."/>
            <person name="Wang Y."/>
            <person name="Xia P."/>
            <person name="Barry K."/>
            <person name="Daum C."/>
            <person name="Lipzen A."/>
            <person name="Yoshinaga Y."/>
            <person name="Schmutz J."/>
            <person name="Saski C."/>
            <person name="Vermerris W."/>
            <person name="Kresovich S."/>
        </authorList>
    </citation>
    <scope>NUCLEOTIDE SEQUENCE</scope>
</reference>
<evidence type="ECO:0000256" key="2">
    <source>
        <dbReference type="ARBA" id="ARBA00022528"/>
    </source>
</evidence>
<dbReference type="GO" id="GO:0019898">
    <property type="term" value="C:extrinsic component of membrane"/>
    <property type="evidence" value="ECO:0007669"/>
    <property type="project" value="InterPro"/>
</dbReference>
<evidence type="ECO:0000256" key="4">
    <source>
        <dbReference type="ARBA" id="ARBA00022640"/>
    </source>
</evidence>
<evidence type="ECO:0000256" key="1">
    <source>
        <dbReference type="ARBA" id="ARBA00004334"/>
    </source>
</evidence>
<reference evidence="10" key="1">
    <citation type="journal article" date="2019" name="BMC Genomics">
        <title>A new reference genome for Sorghum bicolor reveals high levels of sequence similarity between sweet and grain genotypes: implications for the genetics of sugar metabolism.</title>
        <authorList>
            <person name="Cooper E.A."/>
            <person name="Brenton Z.W."/>
            <person name="Flinn B.S."/>
            <person name="Jenkins J."/>
            <person name="Shu S."/>
            <person name="Flowers D."/>
            <person name="Luo F."/>
            <person name="Wang Y."/>
            <person name="Xia P."/>
            <person name="Barry K."/>
            <person name="Daum C."/>
            <person name="Lipzen A."/>
            <person name="Yoshinaga Y."/>
            <person name="Schmutz J."/>
            <person name="Saski C."/>
            <person name="Vermerris W."/>
            <person name="Kresovich S."/>
        </authorList>
    </citation>
    <scope>NUCLEOTIDE SEQUENCE</scope>
</reference>
<keyword evidence="3" id="KW-0602">Photosynthesis</keyword>
<evidence type="ECO:0000256" key="7">
    <source>
        <dbReference type="ARBA" id="ARBA00023136"/>
    </source>
</evidence>
<dbReference type="PANTHER" id="PTHR33399:SF3">
    <property type="entry name" value="OXYGEN-EVOLVING ENHANCER PROTEIN 3-1, CHLOROPLASTIC"/>
    <property type="match status" value="1"/>
</dbReference>
<evidence type="ECO:0000313" key="11">
    <source>
        <dbReference type="Proteomes" id="UP000807115"/>
    </source>
</evidence>
<dbReference type="Proteomes" id="UP000807115">
    <property type="component" value="Chromosome 2"/>
</dbReference>
<dbReference type="Gene3D" id="1.20.120.290">
    <property type="entry name" value="Oxygen-evolving enhancer protein 3 (PsbQ), four-helix up-down bundle"/>
    <property type="match status" value="1"/>
</dbReference>
<evidence type="ECO:0000256" key="3">
    <source>
        <dbReference type="ARBA" id="ARBA00022531"/>
    </source>
</evidence>
<keyword evidence="4" id="KW-0934">Plastid</keyword>
<dbReference type="SUPFAM" id="SSF101112">
    <property type="entry name" value="Oxygen-evolving enhancer protein 3"/>
    <property type="match status" value="1"/>
</dbReference>
<keyword evidence="2" id="KW-0150">Chloroplast</keyword>
<dbReference type="Pfam" id="PF05757">
    <property type="entry name" value="PsbQ"/>
    <property type="match status" value="1"/>
</dbReference>
<keyword evidence="6" id="KW-0793">Thylakoid</keyword>
<evidence type="ECO:0000256" key="6">
    <source>
        <dbReference type="ARBA" id="ARBA00023078"/>
    </source>
</evidence>